<name>A0ABR3YIU4_9PEZI</name>
<evidence type="ECO:0000256" key="2">
    <source>
        <dbReference type="SAM" id="Phobius"/>
    </source>
</evidence>
<dbReference type="InterPro" id="IPR016181">
    <property type="entry name" value="Acyl_CoA_acyltransferase"/>
</dbReference>
<dbReference type="Proteomes" id="UP001583186">
    <property type="component" value="Unassembled WGS sequence"/>
</dbReference>
<reference evidence="4 5" key="1">
    <citation type="journal article" date="2024" name="IMA Fungus">
        <title>IMA Genome - F19 : A genome assembly and annotation guide to empower mycologists, including annotated draft genome sequences of Ceratocystis pirilliformis, Diaporthe australafricana, Fusarium ophioides, Paecilomyces lecythidis, and Sporothrix stenoceras.</title>
        <authorList>
            <person name="Aylward J."/>
            <person name="Wilson A.M."/>
            <person name="Visagie C.M."/>
            <person name="Spraker J."/>
            <person name="Barnes I."/>
            <person name="Buitendag C."/>
            <person name="Ceriani C."/>
            <person name="Del Mar Angel L."/>
            <person name="du Plessis D."/>
            <person name="Fuchs T."/>
            <person name="Gasser K."/>
            <person name="Kramer D."/>
            <person name="Li W."/>
            <person name="Munsamy K."/>
            <person name="Piso A."/>
            <person name="Price J.L."/>
            <person name="Sonnekus B."/>
            <person name="Thomas C."/>
            <person name="van der Nest A."/>
            <person name="van Dijk A."/>
            <person name="van Heerden A."/>
            <person name="van Vuuren N."/>
            <person name="Yilmaz N."/>
            <person name="Duong T.A."/>
            <person name="van der Merwe N.A."/>
            <person name="Wingfield M.J."/>
            <person name="Wingfield B.D."/>
        </authorList>
    </citation>
    <scope>NUCLEOTIDE SEQUENCE [LARGE SCALE GENOMIC DNA]</scope>
    <source>
        <strain evidence="4 5">CMW 5346</strain>
    </source>
</reference>
<organism evidence="4 5">
    <name type="scientific">Sporothrix stenoceras</name>
    <dbReference type="NCBI Taxonomy" id="5173"/>
    <lineage>
        <taxon>Eukaryota</taxon>
        <taxon>Fungi</taxon>
        <taxon>Dikarya</taxon>
        <taxon>Ascomycota</taxon>
        <taxon>Pezizomycotina</taxon>
        <taxon>Sordariomycetes</taxon>
        <taxon>Sordariomycetidae</taxon>
        <taxon>Ophiostomatales</taxon>
        <taxon>Ophiostomataceae</taxon>
        <taxon>Sporothrix</taxon>
    </lineage>
</organism>
<feature type="compositionally biased region" description="Low complexity" evidence="1">
    <location>
        <begin position="263"/>
        <end position="275"/>
    </location>
</feature>
<evidence type="ECO:0000256" key="1">
    <source>
        <dbReference type="SAM" id="MobiDB-lite"/>
    </source>
</evidence>
<dbReference type="InterPro" id="IPR000182">
    <property type="entry name" value="GNAT_dom"/>
</dbReference>
<feature type="domain" description="N-acetyltransferase" evidence="3">
    <location>
        <begin position="230"/>
        <end position="341"/>
    </location>
</feature>
<dbReference type="Pfam" id="PF00583">
    <property type="entry name" value="Acetyltransf_1"/>
    <property type="match status" value="1"/>
</dbReference>
<sequence>MLSVVHRPPANLAFGLSSNEMDASHHMAAIMEVDLRACQPNTLVDRINAVPAFKTSAAFFSFLRANLVLPHSEMSSNANTPVLGPVAHASKGSSTATTTTTTAAKPATNGAAVTLDDIPPLTLGVLSERADKVDALQLVADSIAQQRQTASRSMVFHPLSLAGLAVGLGVAYKLNPRSDLGMTMTVMSGVIMTYLMSIRYFSAQYIPMAESLKWDWIVPKNDDGEVVPDAEEDTVIGARYGEEMIGALVLRLVPFAGGEQGSSTSAAVTSASTTSSRKKNSKTSQAASNAHLKGGHGVVRAWTTRLRYRRRGIGGDLLQEAIQVTRERCGKDANIVFAENHANSVMVVPEMFNSPFRRVEQWAVGFLEKALAKPEPEPVEKR</sequence>
<evidence type="ECO:0000313" key="4">
    <source>
        <dbReference type="EMBL" id="KAL1888181.1"/>
    </source>
</evidence>
<feature type="transmembrane region" description="Helical" evidence="2">
    <location>
        <begin position="180"/>
        <end position="201"/>
    </location>
</feature>
<evidence type="ECO:0000313" key="5">
    <source>
        <dbReference type="Proteomes" id="UP001583186"/>
    </source>
</evidence>
<feature type="transmembrane region" description="Helical" evidence="2">
    <location>
        <begin position="155"/>
        <end position="174"/>
    </location>
</feature>
<evidence type="ECO:0000259" key="3">
    <source>
        <dbReference type="Pfam" id="PF00583"/>
    </source>
</evidence>
<keyword evidence="2" id="KW-0812">Transmembrane</keyword>
<dbReference type="EMBL" id="JAWCUI010000098">
    <property type="protein sequence ID" value="KAL1888181.1"/>
    <property type="molecule type" value="Genomic_DNA"/>
</dbReference>
<proteinExistence type="predicted"/>
<keyword evidence="2" id="KW-1133">Transmembrane helix</keyword>
<gene>
    <name evidence="4" type="ORF">Sste5346_009719</name>
</gene>
<feature type="region of interest" description="Disordered" evidence="1">
    <location>
        <begin position="263"/>
        <end position="292"/>
    </location>
</feature>
<protein>
    <recommendedName>
        <fullName evidence="3">N-acetyltransferase domain-containing protein</fullName>
    </recommendedName>
</protein>
<keyword evidence="2" id="KW-0472">Membrane</keyword>
<accession>A0ABR3YIU4</accession>
<keyword evidence="5" id="KW-1185">Reference proteome</keyword>
<comment type="caution">
    <text evidence="4">The sequence shown here is derived from an EMBL/GenBank/DDBJ whole genome shotgun (WGS) entry which is preliminary data.</text>
</comment>
<dbReference type="SUPFAM" id="SSF55729">
    <property type="entry name" value="Acyl-CoA N-acyltransferases (Nat)"/>
    <property type="match status" value="1"/>
</dbReference>